<protein>
    <submittedName>
        <fullName evidence="2">Uncharacterized protein</fullName>
    </submittedName>
</protein>
<evidence type="ECO:0000313" key="2">
    <source>
        <dbReference type="EMBL" id="EGD80327.1"/>
    </source>
</evidence>
<keyword evidence="3" id="KW-1185">Reference proteome</keyword>
<gene>
    <name evidence="2" type="ORF">PTSG_10582</name>
</gene>
<reference evidence="2" key="1">
    <citation type="submission" date="2009-08" db="EMBL/GenBank/DDBJ databases">
        <title>Annotation of Salpingoeca rosetta.</title>
        <authorList>
            <consortium name="The Broad Institute Genome Sequencing Platform"/>
            <person name="Russ C."/>
            <person name="Cuomo C."/>
            <person name="Burger G."/>
            <person name="Gray M.W."/>
            <person name="Holland P.W.H."/>
            <person name="King N."/>
            <person name="Lang F.B.F."/>
            <person name="Roger A.J."/>
            <person name="Ruiz-Trillo I."/>
            <person name="Young S.K."/>
            <person name="Zeng Q."/>
            <person name="Gargeya S."/>
            <person name="Alvarado L."/>
            <person name="Berlin A."/>
            <person name="Chapman S.B."/>
            <person name="Chen Z."/>
            <person name="Freedman E."/>
            <person name="Gellesch M."/>
            <person name="Goldberg J."/>
            <person name="Griggs A."/>
            <person name="Gujja S."/>
            <person name="Heilman E."/>
            <person name="Heiman D."/>
            <person name="Howarth C."/>
            <person name="Mehta T."/>
            <person name="Neiman D."/>
            <person name="Pearson M."/>
            <person name="Roberts A."/>
            <person name="Saif S."/>
            <person name="Shea T."/>
            <person name="Shenoy N."/>
            <person name="Sisk P."/>
            <person name="Stolte C."/>
            <person name="Sykes S."/>
            <person name="White J."/>
            <person name="Yandava C."/>
            <person name="Haas B."/>
            <person name="Nusbaum C."/>
            <person name="Birren B."/>
        </authorList>
    </citation>
    <scope>NUCLEOTIDE SEQUENCE [LARGE SCALE GENOMIC DNA]</scope>
    <source>
        <strain evidence="2">ATCC 50818</strain>
    </source>
</reference>
<dbReference type="EMBL" id="GL832992">
    <property type="protein sequence ID" value="EGD80327.1"/>
    <property type="molecule type" value="Genomic_DNA"/>
</dbReference>
<evidence type="ECO:0000256" key="1">
    <source>
        <dbReference type="SAM" id="MobiDB-lite"/>
    </source>
</evidence>
<dbReference type="AlphaFoldDB" id="F2URS2"/>
<feature type="region of interest" description="Disordered" evidence="1">
    <location>
        <begin position="1"/>
        <end position="72"/>
    </location>
</feature>
<dbReference type="RefSeq" id="XP_004988117.1">
    <property type="nucleotide sequence ID" value="XM_004988060.1"/>
</dbReference>
<proteinExistence type="predicted"/>
<dbReference type="KEGG" id="sre:PTSG_10582"/>
<accession>F2URS2</accession>
<feature type="compositionally biased region" description="Basic and acidic residues" evidence="1">
    <location>
        <begin position="21"/>
        <end position="32"/>
    </location>
</feature>
<organism evidence="3">
    <name type="scientific">Salpingoeca rosetta (strain ATCC 50818 / BSB-021)</name>
    <dbReference type="NCBI Taxonomy" id="946362"/>
    <lineage>
        <taxon>Eukaryota</taxon>
        <taxon>Choanoflagellata</taxon>
        <taxon>Craspedida</taxon>
        <taxon>Salpingoecidae</taxon>
        <taxon>Salpingoeca</taxon>
    </lineage>
</organism>
<evidence type="ECO:0000313" key="3">
    <source>
        <dbReference type="Proteomes" id="UP000007799"/>
    </source>
</evidence>
<dbReference type="Proteomes" id="UP000007799">
    <property type="component" value="Unassembled WGS sequence"/>
</dbReference>
<dbReference type="GeneID" id="16068643"/>
<name>F2URS2_SALR5</name>
<sequence length="162" mass="17542">MKRELKRCAAHRSTPQHTAAHRSDGEDEDKGRRTSSSMKRRVASLPSGDRQRSRKEHAAHHEDDDSDDNEDTSRHLSITITITITALDSCSSATVVTLIVDTVNTARCNFGSTLRADAKADAACFLSARLYDDVGWQGAPRISTAAGVDCTTSTSAAPRTAR</sequence>
<dbReference type="InParanoid" id="F2URS2"/>